<protein>
    <submittedName>
        <fullName evidence="1">Uncharacterized protein</fullName>
    </submittedName>
</protein>
<evidence type="ECO:0000313" key="2">
    <source>
        <dbReference type="Proteomes" id="UP000005877"/>
    </source>
</evidence>
<dbReference type="GeneID" id="12510220"/>
<name>G7WM45_METH6</name>
<organism evidence="1 2">
    <name type="scientific">Methanothrix harundinacea (strain 6Ac)</name>
    <name type="common">Methanosaeta harundinacea</name>
    <dbReference type="NCBI Taxonomy" id="1110509"/>
    <lineage>
        <taxon>Archaea</taxon>
        <taxon>Methanobacteriati</taxon>
        <taxon>Methanobacteriota</taxon>
        <taxon>Stenosarchaea group</taxon>
        <taxon>Methanomicrobia</taxon>
        <taxon>Methanotrichales</taxon>
        <taxon>Methanotrichaceae</taxon>
        <taxon>Methanothrix</taxon>
    </lineage>
</organism>
<keyword evidence="2" id="KW-1185">Reference proteome</keyword>
<dbReference type="KEGG" id="mhi:Mhar_1051"/>
<gene>
    <name evidence="1" type="ordered locus">Mhar_1051</name>
</gene>
<dbReference type="HOGENOM" id="CLU_1830598_0_0_2"/>
<accession>G7WM45</accession>
<proteinExistence type="predicted"/>
<dbReference type="RefSeq" id="WP_014586605.1">
    <property type="nucleotide sequence ID" value="NC_017527.1"/>
</dbReference>
<sequence>MRSWYILLVPALLISPPAGGVDDYLGVIGPSGTISGANYSEYGRGLQEFVAKGPGERNLSAYPEYLADFLERDSGLARANLSHYSPAFEEFMNITAGWRQSLSAYPEGLRRFLNESESPLRTNLSQYSPALEEFMNPAPG</sequence>
<dbReference type="STRING" id="1110509.Mhar_1051"/>
<dbReference type="PATRIC" id="fig|1110509.7.peg.1173"/>
<dbReference type="Proteomes" id="UP000005877">
    <property type="component" value="Chromosome"/>
</dbReference>
<reference evidence="1 2" key="1">
    <citation type="journal article" date="2012" name="PLoS ONE">
        <title>The genome characteristics and predicted function of methyl-group oxidation pathway in the obligate aceticlastic methanogens, Methanosaeta spp.</title>
        <authorList>
            <person name="Zhu J."/>
            <person name="Zheng H."/>
            <person name="Ai G."/>
            <person name="Zhang G."/>
            <person name="Liu D."/>
            <person name="Liu X."/>
            <person name="Dong X."/>
        </authorList>
    </citation>
    <scope>NUCLEOTIDE SEQUENCE [LARGE SCALE GENOMIC DNA]</scope>
    <source>
        <strain evidence="1 2">6Ac</strain>
    </source>
</reference>
<evidence type="ECO:0000313" key="1">
    <source>
        <dbReference type="EMBL" id="AET64420.1"/>
    </source>
</evidence>
<dbReference type="AlphaFoldDB" id="G7WM45"/>
<dbReference type="EMBL" id="CP003117">
    <property type="protein sequence ID" value="AET64420.1"/>
    <property type="molecule type" value="Genomic_DNA"/>
</dbReference>